<dbReference type="InterPro" id="IPR001789">
    <property type="entry name" value="Sig_transdc_resp-reg_receiver"/>
</dbReference>
<dbReference type="PANTHER" id="PTHR44591">
    <property type="entry name" value="STRESS RESPONSE REGULATOR PROTEIN 1"/>
    <property type="match status" value="1"/>
</dbReference>
<evidence type="ECO:0000313" key="5">
    <source>
        <dbReference type="Proteomes" id="UP000619838"/>
    </source>
</evidence>
<name>A0ABR9XRN7_9CHLB</name>
<sequence length="126" mass="14287">MKSNRIMIIDDEPMIRDMLQQMLGREGYEIVTAEHGKAALDWLKQADRHPDLIITDLIMPCKEGLELIPELKASYPEIRIIAFSGGSKHIDPDTQLDIASCLGADKQMSKPFERHVMLEAVRELLS</sequence>
<feature type="domain" description="Response regulatory" evidence="3">
    <location>
        <begin position="5"/>
        <end position="125"/>
    </location>
</feature>
<dbReference type="SMART" id="SM00448">
    <property type="entry name" value="REC"/>
    <property type="match status" value="1"/>
</dbReference>
<dbReference type="InterPro" id="IPR011006">
    <property type="entry name" value="CheY-like_superfamily"/>
</dbReference>
<accession>A0ABR9XRN7</accession>
<dbReference type="Pfam" id="PF00072">
    <property type="entry name" value="Response_reg"/>
    <property type="match status" value="1"/>
</dbReference>
<dbReference type="CDD" id="cd00156">
    <property type="entry name" value="REC"/>
    <property type="match status" value="1"/>
</dbReference>
<dbReference type="RefSeq" id="WP_175187004.1">
    <property type="nucleotide sequence ID" value="NZ_JABVZQ010000003.1"/>
</dbReference>
<evidence type="ECO:0000259" key="3">
    <source>
        <dbReference type="PROSITE" id="PS50110"/>
    </source>
</evidence>
<keyword evidence="5" id="KW-1185">Reference proteome</keyword>
<reference evidence="4 5" key="1">
    <citation type="journal article" date="2020" name="Microorganisms">
        <title>Simultaneous Genome Sequencing of Prosthecochloris ethylica and Desulfuromonas acetoxidans within a Syntrophic Mixture Reveals Unique Pili and Protein Interactions.</title>
        <authorList>
            <person name="Kyndt J.A."/>
            <person name="Van Beeumen J.J."/>
            <person name="Meyer T.E."/>
        </authorList>
    </citation>
    <scope>NUCLEOTIDE SEQUENCE [LARGE SCALE GENOMIC DNA]</scope>
    <source>
        <strain evidence="4 5">N3</strain>
    </source>
</reference>
<evidence type="ECO:0000256" key="1">
    <source>
        <dbReference type="ARBA" id="ARBA00022553"/>
    </source>
</evidence>
<dbReference type="PANTHER" id="PTHR44591:SF23">
    <property type="entry name" value="CHEY SUBFAMILY"/>
    <property type="match status" value="1"/>
</dbReference>
<dbReference type="Gene3D" id="3.40.50.2300">
    <property type="match status" value="1"/>
</dbReference>
<dbReference type="Proteomes" id="UP000619838">
    <property type="component" value="Unassembled WGS sequence"/>
</dbReference>
<feature type="modified residue" description="4-aspartylphosphate" evidence="2">
    <location>
        <position position="56"/>
    </location>
</feature>
<dbReference type="SUPFAM" id="SSF52172">
    <property type="entry name" value="CheY-like"/>
    <property type="match status" value="1"/>
</dbReference>
<proteinExistence type="predicted"/>
<protein>
    <submittedName>
        <fullName evidence="4">Response regulator</fullName>
    </submittedName>
</protein>
<comment type="caution">
    <text evidence="4">The sequence shown here is derived from an EMBL/GenBank/DDBJ whole genome shotgun (WGS) entry which is preliminary data.</text>
</comment>
<evidence type="ECO:0000313" key="4">
    <source>
        <dbReference type="EMBL" id="MBF0636557.1"/>
    </source>
</evidence>
<dbReference type="PROSITE" id="PS50110">
    <property type="entry name" value="RESPONSE_REGULATORY"/>
    <property type="match status" value="1"/>
</dbReference>
<organism evidence="4 5">
    <name type="scientific">Prosthecochloris ethylica</name>
    <dbReference type="NCBI Taxonomy" id="2743976"/>
    <lineage>
        <taxon>Bacteria</taxon>
        <taxon>Pseudomonadati</taxon>
        <taxon>Chlorobiota</taxon>
        <taxon>Chlorobiia</taxon>
        <taxon>Chlorobiales</taxon>
        <taxon>Chlorobiaceae</taxon>
        <taxon>Prosthecochloris</taxon>
    </lineage>
</organism>
<dbReference type="EMBL" id="JADGII010000006">
    <property type="protein sequence ID" value="MBF0636557.1"/>
    <property type="molecule type" value="Genomic_DNA"/>
</dbReference>
<evidence type="ECO:0000256" key="2">
    <source>
        <dbReference type="PROSITE-ProRule" id="PRU00169"/>
    </source>
</evidence>
<dbReference type="InterPro" id="IPR050595">
    <property type="entry name" value="Bact_response_regulator"/>
</dbReference>
<gene>
    <name evidence="4" type="ORF">INT08_05105</name>
</gene>
<keyword evidence="1 2" id="KW-0597">Phosphoprotein</keyword>